<dbReference type="Gene3D" id="2.60.120.10">
    <property type="entry name" value="Jelly Rolls"/>
    <property type="match status" value="1"/>
</dbReference>
<keyword evidence="6" id="KW-1185">Reference proteome</keyword>
<proteinExistence type="predicted"/>
<dbReference type="SUPFAM" id="SSF51182">
    <property type="entry name" value="RmlC-like cupins"/>
    <property type="match status" value="1"/>
</dbReference>
<dbReference type="EMBL" id="JAUSWN010000012">
    <property type="protein sequence ID" value="MDQ0479885.1"/>
    <property type="molecule type" value="Genomic_DNA"/>
</dbReference>
<dbReference type="Pfam" id="PF07883">
    <property type="entry name" value="Cupin_2"/>
    <property type="match status" value="1"/>
</dbReference>
<dbReference type="PANTHER" id="PTHR46797">
    <property type="entry name" value="HTH-TYPE TRANSCRIPTIONAL REGULATOR"/>
    <property type="match status" value="1"/>
</dbReference>
<organism evidence="5 6">
    <name type="scientific">Hathewaya limosa</name>
    <name type="common">Clostridium limosum</name>
    <dbReference type="NCBI Taxonomy" id="1536"/>
    <lineage>
        <taxon>Bacteria</taxon>
        <taxon>Bacillati</taxon>
        <taxon>Bacillota</taxon>
        <taxon>Clostridia</taxon>
        <taxon>Eubacteriales</taxon>
        <taxon>Clostridiaceae</taxon>
        <taxon>Hathewaya</taxon>
    </lineage>
</organism>
<gene>
    <name evidence="5" type="ORF">QOZ93_001627</name>
</gene>
<dbReference type="SUPFAM" id="SSF47413">
    <property type="entry name" value="lambda repressor-like DNA-binding domains"/>
    <property type="match status" value="1"/>
</dbReference>
<accession>A0ABU0JS34</accession>
<dbReference type="PANTHER" id="PTHR46797:SF23">
    <property type="entry name" value="HTH-TYPE TRANSCRIPTIONAL REGULATOR SUTR"/>
    <property type="match status" value="1"/>
</dbReference>
<dbReference type="Proteomes" id="UP001224418">
    <property type="component" value="Unassembled WGS sequence"/>
</dbReference>
<dbReference type="InterPro" id="IPR010982">
    <property type="entry name" value="Lambda_DNA-bd_dom_sf"/>
</dbReference>
<evidence type="ECO:0000259" key="4">
    <source>
        <dbReference type="PROSITE" id="PS50943"/>
    </source>
</evidence>
<dbReference type="Gene3D" id="1.10.260.40">
    <property type="entry name" value="lambda repressor-like DNA-binding domains"/>
    <property type="match status" value="1"/>
</dbReference>
<keyword evidence="3" id="KW-0804">Transcription</keyword>
<dbReference type="RefSeq" id="WP_111943343.1">
    <property type="nucleotide sequence ID" value="NZ_BAAACJ010000037.1"/>
</dbReference>
<keyword evidence="1" id="KW-0805">Transcription regulation</keyword>
<dbReference type="Pfam" id="PF01381">
    <property type="entry name" value="HTH_3"/>
    <property type="match status" value="1"/>
</dbReference>
<dbReference type="SMART" id="SM00530">
    <property type="entry name" value="HTH_XRE"/>
    <property type="match status" value="1"/>
</dbReference>
<reference evidence="5 6" key="1">
    <citation type="submission" date="2023-07" db="EMBL/GenBank/DDBJ databases">
        <title>Genomic Encyclopedia of Type Strains, Phase IV (KMG-IV): sequencing the most valuable type-strain genomes for metagenomic binning, comparative biology and taxonomic classification.</title>
        <authorList>
            <person name="Goeker M."/>
        </authorList>
    </citation>
    <scope>NUCLEOTIDE SEQUENCE [LARGE SCALE GENOMIC DNA]</scope>
    <source>
        <strain evidence="5 6">DSM 1400</strain>
    </source>
</reference>
<evidence type="ECO:0000313" key="6">
    <source>
        <dbReference type="Proteomes" id="UP001224418"/>
    </source>
</evidence>
<dbReference type="InterPro" id="IPR013096">
    <property type="entry name" value="Cupin_2"/>
</dbReference>
<dbReference type="InterPro" id="IPR011051">
    <property type="entry name" value="RmlC_Cupin_sf"/>
</dbReference>
<evidence type="ECO:0000313" key="5">
    <source>
        <dbReference type="EMBL" id="MDQ0479885.1"/>
    </source>
</evidence>
<evidence type="ECO:0000256" key="3">
    <source>
        <dbReference type="ARBA" id="ARBA00023163"/>
    </source>
</evidence>
<sequence length="184" mass="21044">MEELNLIIGNNLSAIRNKRKLSLDEVANLTGVSKAMLAQIEKGKSNPTVSTLWKISTGLKVPFSSFMEKEKINYKVVDSSKITPISEENNKMKIYPIFPFDIKNNFEILKIDLEKECIHSSEKHAEGVEEYIIVTEGTLKMNFESESVILKKETCIKFDANIMHTYENIGDEKCTFQNIIVYKK</sequence>
<keyword evidence="2" id="KW-0238">DNA-binding</keyword>
<dbReference type="InterPro" id="IPR001387">
    <property type="entry name" value="Cro/C1-type_HTH"/>
</dbReference>
<dbReference type="CDD" id="cd00093">
    <property type="entry name" value="HTH_XRE"/>
    <property type="match status" value="1"/>
</dbReference>
<comment type="caution">
    <text evidence="5">The sequence shown here is derived from an EMBL/GenBank/DDBJ whole genome shotgun (WGS) entry which is preliminary data.</text>
</comment>
<feature type="domain" description="HTH cro/C1-type" evidence="4">
    <location>
        <begin position="12"/>
        <end position="66"/>
    </location>
</feature>
<dbReference type="InterPro" id="IPR014710">
    <property type="entry name" value="RmlC-like_jellyroll"/>
</dbReference>
<evidence type="ECO:0000256" key="2">
    <source>
        <dbReference type="ARBA" id="ARBA00023125"/>
    </source>
</evidence>
<dbReference type="InterPro" id="IPR050807">
    <property type="entry name" value="TransReg_Diox_bact_type"/>
</dbReference>
<dbReference type="CDD" id="cd02209">
    <property type="entry name" value="cupin_XRE_C"/>
    <property type="match status" value="1"/>
</dbReference>
<name>A0ABU0JS34_HATLI</name>
<dbReference type="PROSITE" id="PS50943">
    <property type="entry name" value="HTH_CROC1"/>
    <property type="match status" value="1"/>
</dbReference>
<evidence type="ECO:0000256" key="1">
    <source>
        <dbReference type="ARBA" id="ARBA00023015"/>
    </source>
</evidence>
<protein>
    <submittedName>
        <fullName evidence="5">Transcriptional regulator with XRE-family HTH domain</fullName>
    </submittedName>
</protein>